<dbReference type="EMBL" id="MAYF01000064">
    <property type="protein sequence ID" value="OCA79636.1"/>
    <property type="molecule type" value="Genomic_DNA"/>
</dbReference>
<comment type="caution">
    <text evidence="2">The sequence shown here is derived from an EMBL/GenBank/DDBJ whole genome shotgun (WGS) entry which is preliminary data.</text>
</comment>
<dbReference type="InterPro" id="IPR001584">
    <property type="entry name" value="Integrase_cat-core"/>
</dbReference>
<protein>
    <submittedName>
        <fullName evidence="2">Integrase</fullName>
    </submittedName>
</protein>
<dbReference type="PROSITE" id="PS50994">
    <property type="entry name" value="INTEGRASE"/>
    <property type="match status" value="1"/>
</dbReference>
<dbReference type="Gene3D" id="3.30.420.10">
    <property type="entry name" value="Ribonuclease H-like superfamily/Ribonuclease H"/>
    <property type="match status" value="1"/>
</dbReference>
<dbReference type="NCBIfam" id="NF033516">
    <property type="entry name" value="transpos_IS3"/>
    <property type="match status" value="1"/>
</dbReference>
<gene>
    <name evidence="2" type="ORF">BBH99_18270</name>
</gene>
<feature type="domain" description="Integrase catalytic" evidence="1">
    <location>
        <begin position="101"/>
        <end position="263"/>
    </location>
</feature>
<dbReference type="InterPro" id="IPR012337">
    <property type="entry name" value="RNaseH-like_sf"/>
</dbReference>
<dbReference type="SUPFAM" id="SSF53098">
    <property type="entry name" value="Ribonuclease H-like"/>
    <property type="match status" value="1"/>
</dbReference>
<sequence>MVGMNRQRYYRSFWRTIEKQNRSALVITLVNNLRAMMPRLGTRKIYHILETSLQSLHVGRDKLFSILKANGMLIKPKRNYRITTNSHHRFRKHKNLIGNIVPEHPEQAWVSDITYIGGRDRNCYLALIIDAYSKKIMGYDVSNSLATEGSIRALNMAIKQRIYKESLIHHFDRGLQYCSMEYQKILKKKNIRPSMTESYDPYANAITERVNGILKQEFLLEEYHVNTQTMKLLVEDAIAIYNTKRPHWSCYMKTPEQMHKQKSVKIRTYKNKYSCRASPTTIS</sequence>
<dbReference type="Proteomes" id="UP000093508">
    <property type="component" value="Unassembled WGS sequence"/>
</dbReference>
<reference evidence="2 3" key="1">
    <citation type="submission" date="2016-07" db="EMBL/GenBank/DDBJ databases">
        <authorList>
            <person name="Jeong J.-J."/>
            <person name="Kim D.W."/>
            <person name="Sang M.K."/>
            <person name="Choi I.-G."/>
            <person name="Kim K.D."/>
        </authorList>
    </citation>
    <scope>NUCLEOTIDE SEQUENCE [LARGE SCALE GENOMIC DNA]</scope>
    <source>
        <strain evidence="2 3">C-26</strain>
    </source>
</reference>
<evidence type="ECO:0000313" key="3">
    <source>
        <dbReference type="Proteomes" id="UP000093508"/>
    </source>
</evidence>
<keyword evidence="3" id="KW-1185">Reference proteome</keyword>
<dbReference type="InterPro" id="IPR050900">
    <property type="entry name" value="Transposase_IS3/IS150/IS904"/>
</dbReference>
<evidence type="ECO:0000259" key="1">
    <source>
        <dbReference type="PROSITE" id="PS50994"/>
    </source>
</evidence>
<dbReference type="PANTHER" id="PTHR46889:SF5">
    <property type="entry name" value="INTEGRASE PROTEIN"/>
    <property type="match status" value="1"/>
</dbReference>
<proteinExistence type="predicted"/>
<dbReference type="InterPro" id="IPR048020">
    <property type="entry name" value="Transpos_IS3"/>
</dbReference>
<name>A0ABX2X870_9FLAO</name>
<dbReference type="InterPro" id="IPR036397">
    <property type="entry name" value="RNaseH_sf"/>
</dbReference>
<evidence type="ECO:0000313" key="2">
    <source>
        <dbReference type="EMBL" id="OCA79636.1"/>
    </source>
</evidence>
<accession>A0ABX2X870</accession>
<dbReference type="PANTHER" id="PTHR46889">
    <property type="entry name" value="TRANSPOSASE INSF FOR INSERTION SEQUENCE IS3B-RELATED"/>
    <property type="match status" value="1"/>
</dbReference>
<dbReference type="Pfam" id="PF00665">
    <property type="entry name" value="rve"/>
    <property type="match status" value="1"/>
</dbReference>
<organism evidence="2 3">
    <name type="scientific">Chryseobacterium contaminans</name>
    <dbReference type="NCBI Taxonomy" id="1423959"/>
    <lineage>
        <taxon>Bacteria</taxon>
        <taxon>Pseudomonadati</taxon>
        <taxon>Bacteroidota</taxon>
        <taxon>Flavobacteriia</taxon>
        <taxon>Flavobacteriales</taxon>
        <taxon>Weeksellaceae</taxon>
        <taxon>Chryseobacterium group</taxon>
        <taxon>Chryseobacterium</taxon>
    </lineage>
</organism>